<dbReference type="PIRSF" id="PIRSF026622">
    <property type="entry name" value="Proteas_026622"/>
    <property type="match status" value="1"/>
</dbReference>
<proteinExistence type="predicted"/>
<evidence type="ECO:0000313" key="4">
    <source>
        <dbReference type="Proteomes" id="UP001550603"/>
    </source>
</evidence>
<dbReference type="GO" id="GO:0016787">
    <property type="term" value="F:hydrolase activity"/>
    <property type="evidence" value="ECO:0007669"/>
    <property type="project" value="UniProtKB-KW"/>
</dbReference>
<keyword evidence="1" id="KW-0812">Transmembrane</keyword>
<name>A0ABV2XV19_9ACTN</name>
<feature type="transmembrane region" description="Helical" evidence="1">
    <location>
        <begin position="65"/>
        <end position="83"/>
    </location>
</feature>
<reference evidence="3 4" key="1">
    <citation type="submission" date="2024-06" db="EMBL/GenBank/DDBJ databases">
        <title>The Natural Products Discovery Center: Release of the First 8490 Sequenced Strains for Exploring Actinobacteria Biosynthetic Diversity.</title>
        <authorList>
            <person name="Kalkreuter E."/>
            <person name="Kautsar S.A."/>
            <person name="Yang D."/>
            <person name="Bader C.D."/>
            <person name="Teijaro C.N."/>
            <person name="Fluegel L."/>
            <person name="Davis C.M."/>
            <person name="Simpson J.R."/>
            <person name="Lauterbach L."/>
            <person name="Steele A.D."/>
            <person name="Gui C."/>
            <person name="Meng S."/>
            <person name="Li G."/>
            <person name="Viehrig K."/>
            <person name="Ye F."/>
            <person name="Su P."/>
            <person name="Kiefer A.F."/>
            <person name="Nichols A."/>
            <person name="Cepeda A.J."/>
            <person name="Yan W."/>
            <person name="Fan B."/>
            <person name="Jiang Y."/>
            <person name="Adhikari A."/>
            <person name="Zheng C.-J."/>
            <person name="Schuster L."/>
            <person name="Cowan T.M."/>
            <person name="Smanski M.J."/>
            <person name="Chevrette M.G."/>
            <person name="De Carvalho L.P.S."/>
            <person name="Shen B."/>
        </authorList>
    </citation>
    <scope>NUCLEOTIDE SEQUENCE [LARGE SCALE GENOMIC DNA]</scope>
    <source>
        <strain evidence="3 4">NPDC019583</strain>
    </source>
</reference>
<accession>A0ABV2XV19</accession>
<feature type="domain" description="CAAX prenyl protease 2/Lysostaphin resistance protein A-like" evidence="2">
    <location>
        <begin position="105"/>
        <end position="217"/>
    </location>
</feature>
<evidence type="ECO:0000256" key="1">
    <source>
        <dbReference type="SAM" id="Phobius"/>
    </source>
</evidence>
<evidence type="ECO:0000313" key="3">
    <source>
        <dbReference type="EMBL" id="MEU2267854.1"/>
    </source>
</evidence>
<dbReference type="InterPro" id="IPR003675">
    <property type="entry name" value="Rce1/LyrA-like_dom"/>
</dbReference>
<feature type="transmembrane region" description="Helical" evidence="1">
    <location>
        <begin position="25"/>
        <end position="44"/>
    </location>
</feature>
<sequence length="233" mass="24875">MPIVCVIAVLAAVNLLNNWLLRGPVAYVVVCVTATGVLLLLARWDGLALSDLGLDRAGARRGLRWVPLLTGAVLLVLVLLLVVPAGQDVFRDARAVDLSLGQVLWRALVRVPFGTVLLEETAFRGVLWAMIRRRRGTAWATAVSSLLFGLWHIMPSRGLNRSNTAVGEIFGGGSAGVVPAVTAAIVAMIAAGAVLCELRRRSGGLLAPAALHWAVNGFSYAFTWAAARWWLHG</sequence>
<dbReference type="EMBL" id="JBEYBN010000018">
    <property type="protein sequence ID" value="MEU2267854.1"/>
    <property type="molecule type" value="Genomic_DNA"/>
</dbReference>
<keyword evidence="1" id="KW-1133">Transmembrane helix</keyword>
<keyword evidence="1" id="KW-0472">Membrane</keyword>
<evidence type="ECO:0000259" key="2">
    <source>
        <dbReference type="Pfam" id="PF02517"/>
    </source>
</evidence>
<feature type="transmembrane region" description="Helical" evidence="1">
    <location>
        <begin position="135"/>
        <end position="154"/>
    </location>
</feature>
<feature type="transmembrane region" description="Helical" evidence="1">
    <location>
        <begin position="210"/>
        <end position="231"/>
    </location>
</feature>
<dbReference type="RefSeq" id="WP_031119385.1">
    <property type="nucleotide sequence ID" value="NZ_JBEYBN010000018.1"/>
</dbReference>
<dbReference type="Pfam" id="PF02517">
    <property type="entry name" value="Rce1-like"/>
    <property type="match status" value="1"/>
</dbReference>
<feature type="transmembrane region" description="Helical" evidence="1">
    <location>
        <begin position="174"/>
        <end position="198"/>
    </location>
</feature>
<organism evidence="3 4">
    <name type="scientific">Streptomyces olindensis</name>
    <dbReference type="NCBI Taxonomy" id="358823"/>
    <lineage>
        <taxon>Bacteria</taxon>
        <taxon>Bacillati</taxon>
        <taxon>Actinomycetota</taxon>
        <taxon>Actinomycetes</taxon>
        <taxon>Kitasatosporales</taxon>
        <taxon>Streptomycetaceae</taxon>
        <taxon>Streptomyces</taxon>
    </lineage>
</organism>
<comment type="caution">
    <text evidence="3">The sequence shown here is derived from an EMBL/GenBank/DDBJ whole genome shotgun (WGS) entry which is preliminary data.</text>
</comment>
<dbReference type="EC" id="3.4.-.-" evidence="3"/>
<gene>
    <name evidence="3" type="ORF">ABZ568_15840</name>
</gene>
<protein>
    <submittedName>
        <fullName evidence="3">CPBP family intramembrane glutamic endopeptidase</fullName>
        <ecNumber evidence="3">3.4.-.-</ecNumber>
    </submittedName>
</protein>
<keyword evidence="4" id="KW-1185">Reference proteome</keyword>
<dbReference type="Proteomes" id="UP001550603">
    <property type="component" value="Unassembled WGS sequence"/>
</dbReference>
<dbReference type="InterPro" id="IPR015837">
    <property type="entry name" value="UCP026622_CAAX_protease"/>
</dbReference>
<keyword evidence="3" id="KW-0378">Hydrolase</keyword>